<gene>
    <name evidence="3" type="ORF">CCR75_003732</name>
</gene>
<dbReference type="Proteomes" id="UP000294530">
    <property type="component" value="Unassembled WGS sequence"/>
</dbReference>
<organism evidence="3 4">
    <name type="scientific">Bremia lactucae</name>
    <name type="common">Lettuce downy mildew</name>
    <dbReference type="NCBI Taxonomy" id="4779"/>
    <lineage>
        <taxon>Eukaryota</taxon>
        <taxon>Sar</taxon>
        <taxon>Stramenopiles</taxon>
        <taxon>Oomycota</taxon>
        <taxon>Peronosporomycetes</taxon>
        <taxon>Peronosporales</taxon>
        <taxon>Peronosporaceae</taxon>
        <taxon>Bremia</taxon>
    </lineage>
</organism>
<dbReference type="GeneID" id="94347496"/>
<dbReference type="OrthoDB" id="124936at2759"/>
<keyword evidence="4" id="KW-1185">Reference proteome</keyword>
<comment type="caution">
    <text evidence="3">The sequence shown here is derived from an EMBL/GenBank/DDBJ whole genome shotgun (WGS) entry which is preliminary data.</text>
</comment>
<evidence type="ECO:0000256" key="2">
    <source>
        <dbReference type="SAM" id="SignalP"/>
    </source>
</evidence>
<feature type="chain" id="PRO_5036731358" description="Secreted protein" evidence="2">
    <location>
        <begin position="22"/>
        <end position="154"/>
    </location>
</feature>
<dbReference type="KEGG" id="blac:94347496"/>
<evidence type="ECO:0000313" key="4">
    <source>
        <dbReference type="Proteomes" id="UP000294530"/>
    </source>
</evidence>
<keyword evidence="1" id="KW-0472">Membrane</keyword>
<keyword evidence="1" id="KW-1133">Transmembrane helix</keyword>
<evidence type="ECO:0000313" key="3">
    <source>
        <dbReference type="EMBL" id="TDH70876.1"/>
    </source>
</evidence>
<feature type="signal peptide" evidence="2">
    <location>
        <begin position="1"/>
        <end position="21"/>
    </location>
</feature>
<dbReference type="AlphaFoldDB" id="A0A976IGG2"/>
<sequence>MKPFQLIVVLFAATVLTLTEAFGANWEVENPNNFDAIPRAGLRRMQDTTDFLSTESTSSASAMDTSASAVSSTFDSEPPSTIMVLLPDNLAASFSGSGSVMFFDGSIGNGDSSKITSISSDSMNDKASSSAPARTFGAMTAVASFSIMLAVLVA</sequence>
<evidence type="ECO:0008006" key="5">
    <source>
        <dbReference type="Google" id="ProtNLM"/>
    </source>
</evidence>
<dbReference type="RefSeq" id="XP_067820375.1">
    <property type="nucleotide sequence ID" value="XM_067961825.1"/>
</dbReference>
<name>A0A976IGG2_BRELC</name>
<feature type="transmembrane region" description="Helical" evidence="1">
    <location>
        <begin position="136"/>
        <end position="153"/>
    </location>
</feature>
<proteinExistence type="predicted"/>
<protein>
    <recommendedName>
        <fullName evidence="5">Secreted protein</fullName>
    </recommendedName>
</protein>
<keyword evidence="2" id="KW-0732">Signal</keyword>
<reference evidence="3 4" key="1">
    <citation type="journal article" date="2021" name="Genome Biol.">
        <title>AFLAP: assembly-free linkage analysis pipeline using k-mers from genome sequencing data.</title>
        <authorList>
            <person name="Fletcher K."/>
            <person name="Zhang L."/>
            <person name="Gil J."/>
            <person name="Han R."/>
            <person name="Cavanaugh K."/>
            <person name="Michelmore R."/>
        </authorList>
    </citation>
    <scope>NUCLEOTIDE SEQUENCE [LARGE SCALE GENOMIC DNA]</scope>
    <source>
        <strain evidence="3 4">SF5</strain>
    </source>
</reference>
<keyword evidence="1" id="KW-0812">Transmembrane</keyword>
<dbReference type="EMBL" id="SHOA02000069">
    <property type="protein sequence ID" value="TDH70876.1"/>
    <property type="molecule type" value="Genomic_DNA"/>
</dbReference>
<accession>A0A976IGG2</accession>
<evidence type="ECO:0000256" key="1">
    <source>
        <dbReference type="SAM" id="Phobius"/>
    </source>
</evidence>